<gene>
    <name evidence="2" type="ORF">ACFPH6_49505</name>
</gene>
<comment type="caution">
    <text evidence="2">The sequence shown here is derived from an EMBL/GenBank/DDBJ whole genome shotgun (WGS) entry which is preliminary data.</text>
</comment>
<sequence>MSVWSWVREHLLGGRTTEPSAEVRSGRSEDTGGKPDTEAADRHSTTGTTPNDVFVGRVAGDDPGYLETGADKRAEPDTGEGDDTTTST</sequence>
<feature type="compositionally biased region" description="Acidic residues" evidence="1">
    <location>
        <begin position="77"/>
        <end position="88"/>
    </location>
</feature>
<name>A0ABV8Z7W7_9ACTN</name>
<keyword evidence="3" id="KW-1185">Reference proteome</keyword>
<protein>
    <submittedName>
        <fullName evidence="2">Uncharacterized protein</fullName>
    </submittedName>
</protein>
<dbReference type="RefSeq" id="WP_386356187.1">
    <property type="nucleotide sequence ID" value="NZ_JBHSFG010000120.1"/>
</dbReference>
<accession>A0ABV8Z7W7</accession>
<organism evidence="2 3">
    <name type="scientific">Streptomyces xiangluensis</name>
    <dbReference type="NCBI Taxonomy" id="2665720"/>
    <lineage>
        <taxon>Bacteria</taxon>
        <taxon>Bacillati</taxon>
        <taxon>Actinomycetota</taxon>
        <taxon>Actinomycetes</taxon>
        <taxon>Kitasatosporales</taxon>
        <taxon>Streptomycetaceae</taxon>
        <taxon>Streptomyces</taxon>
    </lineage>
</organism>
<evidence type="ECO:0000313" key="2">
    <source>
        <dbReference type="EMBL" id="MFC4472418.1"/>
    </source>
</evidence>
<dbReference type="Proteomes" id="UP001596012">
    <property type="component" value="Unassembled WGS sequence"/>
</dbReference>
<reference evidence="3" key="1">
    <citation type="journal article" date="2019" name="Int. J. Syst. Evol. Microbiol.">
        <title>The Global Catalogue of Microorganisms (GCM) 10K type strain sequencing project: providing services to taxonomists for standard genome sequencing and annotation.</title>
        <authorList>
            <consortium name="The Broad Institute Genomics Platform"/>
            <consortium name="The Broad Institute Genome Sequencing Center for Infectious Disease"/>
            <person name="Wu L."/>
            <person name="Ma J."/>
        </authorList>
    </citation>
    <scope>NUCLEOTIDE SEQUENCE [LARGE SCALE GENOMIC DNA]</scope>
    <source>
        <strain evidence="3">DT43</strain>
    </source>
</reference>
<evidence type="ECO:0000256" key="1">
    <source>
        <dbReference type="SAM" id="MobiDB-lite"/>
    </source>
</evidence>
<feature type="compositionally biased region" description="Basic and acidic residues" evidence="1">
    <location>
        <begin position="24"/>
        <end position="44"/>
    </location>
</feature>
<proteinExistence type="predicted"/>
<dbReference type="EMBL" id="JBHSFG010000120">
    <property type="protein sequence ID" value="MFC4472418.1"/>
    <property type="molecule type" value="Genomic_DNA"/>
</dbReference>
<evidence type="ECO:0000313" key="3">
    <source>
        <dbReference type="Proteomes" id="UP001596012"/>
    </source>
</evidence>
<feature type="region of interest" description="Disordered" evidence="1">
    <location>
        <begin position="15"/>
        <end position="88"/>
    </location>
</feature>